<feature type="transmembrane region" description="Helical" evidence="1">
    <location>
        <begin position="123"/>
        <end position="142"/>
    </location>
</feature>
<evidence type="ECO:0000313" key="2">
    <source>
        <dbReference type="EMBL" id="SUO98647.1"/>
    </source>
</evidence>
<accession>A0A380N474</accession>
<dbReference type="Proteomes" id="UP000254575">
    <property type="component" value="Unassembled WGS sequence"/>
</dbReference>
<organism evidence="2 3">
    <name type="scientific">Suttonella indologenes</name>
    <dbReference type="NCBI Taxonomy" id="13276"/>
    <lineage>
        <taxon>Bacteria</taxon>
        <taxon>Pseudomonadati</taxon>
        <taxon>Pseudomonadota</taxon>
        <taxon>Gammaproteobacteria</taxon>
        <taxon>Cardiobacteriales</taxon>
        <taxon>Cardiobacteriaceae</taxon>
        <taxon>Suttonella</taxon>
    </lineage>
</organism>
<keyword evidence="3" id="KW-1185">Reference proteome</keyword>
<reference evidence="2 3" key="1">
    <citation type="submission" date="2018-06" db="EMBL/GenBank/DDBJ databases">
        <authorList>
            <consortium name="Pathogen Informatics"/>
            <person name="Doyle S."/>
        </authorList>
    </citation>
    <scope>NUCLEOTIDE SEQUENCE [LARGE SCALE GENOMIC DNA]</scope>
    <source>
        <strain evidence="2 3">NCTC10717</strain>
    </source>
</reference>
<protein>
    <submittedName>
        <fullName evidence="2">Uncharacterized protein</fullName>
    </submittedName>
</protein>
<dbReference type="EMBL" id="UHIA01000004">
    <property type="protein sequence ID" value="SUO98647.1"/>
    <property type="molecule type" value="Genomic_DNA"/>
</dbReference>
<feature type="transmembrane region" description="Helical" evidence="1">
    <location>
        <begin position="154"/>
        <end position="174"/>
    </location>
</feature>
<keyword evidence="1" id="KW-0472">Membrane</keyword>
<evidence type="ECO:0000313" key="3">
    <source>
        <dbReference type="Proteomes" id="UP000254575"/>
    </source>
</evidence>
<sequence length="194" mass="22771">MDIFSTFLKFIRLVFPYSLLDSKKIDRNKLEEIEEYLNIERPKHIENNSTILTRQFAQKKIPILNNLSVNELDDLIDKKESDMDGIFNVVWAKGGALIGFGYIEYNSEESKYLYKKNGNPTTALIVGLIMIFSLFLYIAFFLSNYQITDIVKFIIHITLVFLFVTISISILSFYTNCKNAYKELQKDKYRHIFE</sequence>
<dbReference type="RefSeq" id="WP_115219441.1">
    <property type="nucleotide sequence ID" value="NZ_UHIA01000004.1"/>
</dbReference>
<keyword evidence="1" id="KW-1133">Transmembrane helix</keyword>
<proteinExistence type="predicted"/>
<name>A0A380N474_9GAMM</name>
<keyword evidence="1" id="KW-0812">Transmembrane</keyword>
<dbReference type="OrthoDB" id="9822721at2"/>
<gene>
    <name evidence="2" type="ORF">NCTC10717_02403</name>
</gene>
<dbReference type="AlphaFoldDB" id="A0A380N474"/>
<evidence type="ECO:0000256" key="1">
    <source>
        <dbReference type="SAM" id="Phobius"/>
    </source>
</evidence>